<protein>
    <submittedName>
        <fullName evidence="2">Uncharacterized protein</fullName>
    </submittedName>
</protein>
<evidence type="ECO:0000313" key="2">
    <source>
        <dbReference type="EMBL" id="KAE8168435.1"/>
    </source>
</evidence>
<keyword evidence="3" id="KW-1185">Reference proteome</keyword>
<keyword evidence="1" id="KW-0472">Membrane</keyword>
<accession>A0A5N6VBN1</accession>
<dbReference type="Proteomes" id="UP000326950">
    <property type="component" value="Unassembled WGS sequence"/>
</dbReference>
<reference evidence="2 3" key="1">
    <citation type="submission" date="2019-04" db="EMBL/GenBank/DDBJ databases">
        <title>Friends and foes A comparative genomics study of 23 Aspergillus species from section Flavi.</title>
        <authorList>
            <consortium name="DOE Joint Genome Institute"/>
            <person name="Kjaerbolling I."/>
            <person name="Vesth T."/>
            <person name="Frisvad J.C."/>
            <person name="Nybo J.L."/>
            <person name="Theobald S."/>
            <person name="Kildgaard S."/>
            <person name="Isbrandt T."/>
            <person name="Kuo A."/>
            <person name="Sato A."/>
            <person name="Lyhne E.K."/>
            <person name="Kogle M.E."/>
            <person name="Wiebenga A."/>
            <person name="Kun R.S."/>
            <person name="Lubbers R.J."/>
            <person name="Makela M.R."/>
            <person name="Barry K."/>
            <person name="Chovatia M."/>
            <person name="Clum A."/>
            <person name="Daum C."/>
            <person name="Haridas S."/>
            <person name="He G."/>
            <person name="LaButti K."/>
            <person name="Lipzen A."/>
            <person name="Mondo S."/>
            <person name="Riley R."/>
            <person name="Salamov A."/>
            <person name="Simmons B.A."/>
            <person name="Magnuson J.K."/>
            <person name="Henrissat B."/>
            <person name="Mortensen U.H."/>
            <person name="Larsen T.O."/>
            <person name="Devries R.P."/>
            <person name="Grigoriev I.V."/>
            <person name="Machida M."/>
            <person name="Baker S.E."/>
            <person name="Andersen M.R."/>
        </authorList>
    </citation>
    <scope>NUCLEOTIDE SEQUENCE [LARGE SCALE GENOMIC DNA]</scope>
    <source>
        <strain evidence="2 3">CBS 117626</strain>
    </source>
</reference>
<keyword evidence="1" id="KW-0812">Transmembrane</keyword>
<evidence type="ECO:0000313" key="3">
    <source>
        <dbReference type="Proteomes" id="UP000326950"/>
    </source>
</evidence>
<proteinExistence type="predicted"/>
<evidence type="ECO:0000256" key="1">
    <source>
        <dbReference type="SAM" id="Phobius"/>
    </source>
</evidence>
<keyword evidence="1" id="KW-1133">Transmembrane helix</keyword>
<feature type="transmembrane region" description="Helical" evidence="1">
    <location>
        <begin position="12"/>
        <end position="38"/>
    </location>
</feature>
<dbReference type="EMBL" id="ML738585">
    <property type="protein sequence ID" value="KAE8168435.1"/>
    <property type="molecule type" value="Genomic_DNA"/>
</dbReference>
<sequence length="106" mass="11771">MYRRPQAQRRGLLVYAAALCRNAVAVVGTTITTCWFSVLRRTMPTMFGILVLNFAGGSTLQQRQADHPQYTEIGQEAGPVRMFQRRDRGVKTIQKASTLSTAGRAP</sequence>
<gene>
    <name evidence="2" type="ORF">BDV40DRAFT_294389</name>
</gene>
<name>A0A5N6VBN1_ASPTM</name>
<dbReference type="AlphaFoldDB" id="A0A5N6VBN1"/>
<organism evidence="2 3">
    <name type="scientific">Aspergillus tamarii</name>
    <dbReference type="NCBI Taxonomy" id="41984"/>
    <lineage>
        <taxon>Eukaryota</taxon>
        <taxon>Fungi</taxon>
        <taxon>Dikarya</taxon>
        <taxon>Ascomycota</taxon>
        <taxon>Pezizomycotina</taxon>
        <taxon>Eurotiomycetes</taxon>
        <taxon>Eurotiomycetidae</taxon>
        <taxon>Eurotiales</taxon>
        <taxon>Aspergillaceae</taxon>
        <taxon>Aspergillus</taxon>
        <taxon>Aspergillus subgen. Circumdati</taxon>
    </lineage>
</organism>